<dbReference type="Proteomes" id="UP001285354">
    <property type="component" value="Unassembled WGS sequence"/>
</dbReference>
<dbReference type="PANTHER" id="PTHR23063">
    <property type="entry name" value="PHOSPHOLIPID ACYLTRANSFERASE"/>
    <property type="match status" value="1"/>
</dbReference>
<evidence type="ECO:0000313" key="8">
    <source>
        <dbReference type="EMBL" id="KAK2626683.1"/>
    </source>
</evidence>
<dbReference type="EMBL" id="JAUBYV010000005">
    <property type="protein sequence ID" value="KAK2626683.1"/>
    <property type="molecule type" value="Genomic_DNA"/>
</dbReference>
<dbReference type="GO" id="GO:0006629">
    <property type="term" value="P:lipid metabolic process"/>
    <property type="evidence" value="ECO:0007669"/>
    <property type="project" value="UniProtKB-KW"/>
</dbReference>
<name>A0AAD9T0P7_9HELO</name>
<sequence>MEKYSQFRDRDLGSGIAPFFPVLSTPAGIYFPVHIFLFLFKLPFFVTVATTYFLLLQWFPLGSLLKKAILWMILGIPGIWWIDLQIDGVKKGSLATKHEGRVPQPADIIASSFTSPIDSIYLAAIFDPIFTISYPHTRQVQYVSLFGAILRALSQPQEFPPKGAKMTDLKTLVAEHPKRVIVVFPECTTTNGKGILPFSPSLLTTPPTTKIFPISLRYSPPDVTTPVPRQYWAFVWNLLSQPTHCIRVRIAEVVYNTSKPADQASEKKDRYLSNFLDILGEDSATTSSTDTLFSLSDQPAEVNADEKKVLDKVGEALARLGRVKRVGLTLKDKLAFLDAWSKKRR</sequence>
<evidence type="ECO:0000256" key="4">
    <source>
        <dbReference type="ARBA" id="ARBA00023098"/>
    </source>
</evidence>
<keyword evidence="4" id="KW-0443">Lipid metabolism</keyword>
<evidence type="ECO:0008006" key="10">
    <source>
        <dbReference type="Google" id="ProtNLM"/>
    </source>
</evidence>
<feature type="transmembrane region" description="Helical" evidence="7">
    <location>
        <begin position="35"/>
        <end position="56"/>
    </location>
</feature>
<protein>
    <recommendedName>
        <fullName evidence="10">Phospholipid/glycerol acyltransferase domain-containing protein</fullName>
    </recommendedName>
</protein>
<keyword evidence="5 7" id="KW-0472">Membrane</keyword>
<evidence type="ECO:0000256" key="1">
    <source>
        <dbReference type="ARBA" id="ARBA00022679"/>
    </source>
</evidence>
<proteinExistence type="predicted"/>
<gene>
    <name evidence="8" type="ORF">QTJ16_003858</name>
</gene>
<keyword evidence="6" id="KW-0012">Acyltransferase</keyword>
<dbReference type="AlphaFoldDB" id="A0AAD9T0P7"/>
<keyword evidence="2 7" id="KW-0812">Transmembrane</keyword>
<reference evidence="8" key="1">
    <citation type="submission" date="2023-06" db="EMBL/GenBank/DDBJ databases">
        <title>Draft genome of Marssonina rosae.</title>
        <authorList>
            <person name="Cheng Q."/>
        </authorList>
    </citation>
    <scope>NUCLEOTIDE SEQUENCE</scope>
    <source>
        <strain evidence="8">R4</strain>
    </source>
</reference>
<evidence type="ECO:0000256" key="6">
    <source>
        <dbReference type="ARBA" id="ARBA00023315"/>
    </source>
</evidence>
<keyword evidence="9" id="KW-1185">Reference proteome</keyword>
<organism evidence="8 9">
    <name type="scientific">Diplocarpon rosae</name>
    <dbReference type="NCBI Taxonomy" id="946125"/>
    <lineage>
        <taxon>Eukaryota</taxon>
        <taxon>Fungi</taxon>
        <taxon>Dikarya</taxon>
        <taxon>Ascomycota</taxon>
        <taxon>Pezizomycotina</taxon>
        <taxon>Leotiomycetes</taxon>
        <taxon>Helotiales</taxon>
        <taxon>Drepanopezizaceae</taxon>
        <taxon>Diplocarpon</taxon>
    </lineage>
</organism>
<feature type="transmembrane region" description="Helical" evidence="7">
    <location>
        <begin position="12"/>
        <end position="29"/>
    </location>
</feature>
<keyword evidence="3 7" id="KW-1133">Transmembrane helix</keyword>
<comment type="caution">
    <text evidence="8">The sequence shown here is derived from an EMBL/GenBank/DDBJ whole genome shotgun (WGS) entry which is preliminary data.</text>
</comment>
<evidence type="ECO:0000256" key="7">
    <source>
        <dbReference type="SAM" id="Phobius"/>
    </source>
</evidence>
<evidence type="ECO:0000256" key="2">
    <source>
        <dbReference type="ARBA" id="ARBA00022692"/>
    </source>
</evidence>
<evidence type="ECO:0000313" key="9">
    <source>
        <dbReference type="Proteomes" id="UP001285354"/>
    </source>
</evidence>
<evidence type="ECO:0000256" key="3">
    <source>
        <dbReference type="ARBA" id="ARBA00022989"/>
    </source>
</evidence>
<keyword evidence="1" id="KW-0808">Transferase</keyword>
<evidence type="ECO:0000256" key="5">
    <source>
        <dbReference type="ARBA" id="ARBA00023136"/>
    </source>
</evidence>
<dbReference type="GO" id="GO:0016746">
    <property type="term" value="F:acyltransferase activity"/>
    <property type="evidence" value="ECO:0007669"/>
    <property type="project" value="UniProtKB-KW"/>
</dbReference>
<dbReference type="PANTHER" id="PTHR23063:SF60">
    <property type="entry name" value="LYSOPHOSPHATIDIC ACID:OLEOYL-COA ACYLTRANSFERASE 1"/>
    <property type="match status" value="1"/>
</dbReference>
<accession>A0AAD9T0P7</accession>